<gene>
    <name evidence="8" type="ORF">GPM918_LOCUS37131</name>
    <name evidence="7" type="ORF">OVA965_LOCUS33627</name>
    <name evidence="10" type="ORF">SRO942_LOCUS37894</name>
    <name evidence="9" type="ORF">TMI583_LOCUS34520</name>
</gene>
<dbReference type="Proteomes" id="UP000677228">
    <property type="component" value="Unassembled WGS sequence"/>
</dbReference>
<dbReference type="EMBL" id="CAJNOQ010023181">
    <property type="protein sequence ID" value="CAF1511427.1"/>
    <property type="molecule type" value="Genomic_DNA"/>
</dbReference>
<evidence type="ECO:0000313" key="10">
    <source>
        <dbReference type="EMBL" id="CAF4372180.1"/>
    </source>
</evidence>
<feature type="transmembrane region" description="Helical" evidence="5">
    <location>
        <begin position="61"/>
        <end position="80"/>
    </location>
</feature>
<dbReference type="EMBL" id="CAJNOK010027357">
    <property type="protein sequence ID" value="CAF1418860.1"/>
    <property type="molecule type" value="Genomic_DNA"/>
</dbReference>
<dbReference type="PANTHER" id="PTHR10671">
    <property type="entry name" value="EPITHELIAL MEMBRANE PROTEIN-RELATED"/>
    <property type="match status" value="1"/>
</dbReference>
<protein>
    <submittedName>
        <fullName evidence="8">Uncharacterized protein</fullName>
    </submittedName>
</protein>
<keyword evidence="6" id="KW-0732">Signal</keyword>
<dbReference type="GO" id="GO:0005886">
    <property type="term" value="C:plasma membrane"/>
    <property type="evidence" value="ECO:0007669"/>
    <property type="project" value="TreeGrafter"/>
</dbReference>
<comment type="subcellular location">
    <subcellularLocation>
        <location evidence="1">Membrane</location>
        <topology evidence="1">Multi-pass membrane protein</topology>
    </subcellularLocation>
</comment>
<keyword evidence="2 5" id="KW-0812">Transmembrane</keyword>
<evidence type="ECO:0000313" key="8">
    <source>
        <dbReference type="EMBL" id="CAF1511427.1"/>
    </source>
</evidence>
<dbReference type="EMBL" id="CAJOBA010049112">
    <property type="protein sequence ID" value="CAF4220323.1"/>
    <property type="molecule type" value="Genomic_DNA"/>
</dbReference>
<dbReference type="PANTHER" id="PTHR10671:SF108">
    <property type="entry name" value="CLAUDIN FAMILY PROTEIN-RELATED"/>
    <property type="match status" value="1"/>
</dbReference>
<comment type="caution">
    <text evidence="8">The sequence shown here is derived from an EMBL/GenBank/DDBJ whole genome shotgun (WGS) entry which is preliminary data.</text>
</comment>
<feature type="transmembrane region" description="Helical" evidence="5">
    <location>
        <begin position="92"/>
        <end position="112"/>
    </location>
</feature>
<dbReference type="Proteomes" id="UP000682733">
    <property type="component" value="Unassembled WGS sequence"/>
</dbReference>
<sequence length="159" mass="17741">MVRAMRRTAIFLLVIAIVLALISISTDHWYTTHEQRAGLWKTCNIDNLITGCTRNPNRTPAVSALAGVILLLIGFIISLLPHRSEYPPRYLSYVVIVALLIGTVLLVISYISYANNTHFRLLGYSYFLMVIVTILTLIAIAFLQYSSKQVQVTSDIGAL</sequence>
<dbReference type="Proteomes" id="UP000663829">
    <property type="component" value="Unassembled WGS sequence"/>
</dbReference>
<accession>A0A815TW48</accession>
<dbReference type="AlphaFoldDB" id="A0A815TW48"/>
<evidence type="ECO:0000256" key="2">
    <source>
        <dbReference type="ARBA" id="ARBA00022692"/>
    </source>
</evidence>
<name>A0A815TW48_9BILA</name>
<organism evidence="8 11">
    <name type="scientific">Didymodactylos carnosus</name>
    <dbReference type="NCBI Taxonomy" id="1234261"/>
    <lineage>
        <taxon>Eukaryota</taxon>
        <taxon>Metazoa</taxon>
        <taxon>Spiralia</taxon>
        <taxon>Gnathifera</taxon>
        <taxon>Rotifera</taxon>
        <taxon>Eurotatoria</taxon>
        <taxon>Bdelloidea</taxon>
        <taxon>Philodinida</taxon>
        <taxon>Philodinidae</taxon>
        <taxon>Didymodactylos</taxon>
    </lineage>
</organism>
<keyword evidence="11" id="KW-1185">Reference proteome</keyword>
<evidence type="ECO:0000256" key="1">
    <source>
        <dbReference type="ARBA" id="ARBA00004141"/>
    </source>
</evidence>
<evidence type="ECO:0000256" key="5">
    <source>
        <dbReference type="SAM" id="Phobius"/>
    </source>
</evidence>
<evidence type="ECO:0000256" key="6">
    <source>
        <dbReference type="SAM" id="SignalP"/>
    </source>
</evidence>
<evidence type="ECO:0000256" key="4">
    <source>
        <dbReference type="ARBA" id="ARBA00023136"/>
    </source>
</evidence>
<feature type="signal peptide" evidence="6">
    <location>
        <begin position="1"/>
        <end position="20"/>
    </location>
</feature>
<evidence type="ECO:0000313" key="11">
    <source>
        <dbReference type="Proteomes" id="UP000663829"/>
    </source>
</evidence>
<evidence type="ECO:0000313" key="7">
    <source>
        <dbReference type="EMBL" id="CAF1418860.1"/>
    </source>
</evidence>
<feature type="transmembrane region" description="Helical" evidence="5">
    <location>
        <begin position="124"/>
        <end position="143"/>
    </location>
</feature>
<evidence type="ECO:0000256" key="3">
    <source>
        <dbReference type="ARBA" id="ARBA00022989"/>
    </source>
</evidence>
<dbReference type="InterPro" id="IPR050579">
    <property type="entry name" value="PMP-22/EMP/MP20-like"/>
</dbReference>
<keyword evidence="3 5" id="KW-1133">Transmembrane helix</keyword>
<dbReference type="Gene3D" id="1.20.140.150">
    <property type="match status" value="1"/>
</dbReference>
<proteinExistence type="predicted"/>
<feature type="chain" id="PRO_5036412331" evidence="6">
    <location>
        <begin position="21"/>
        <end position="159"/>
    </location>
</feature>
<reference evidence="8" key="1">
    <citation type="submission" date="2021-02" db="EMBL/GenBank/DDBJ databases">
        <authorList>
            <person name="Nowell W R."/>
        </authorList>
    </citation>
    <scope>NUCLEOTIDE SEQUENCE</scope>
</reference>
<dbReference type="EMBL" id="CAJOBC010088726">
    <property type="protein sequence ID" value="CAF4372180.1"/>
    <property type="molecule type" value="Genomic_DNA"/>
</dbReference>
<keyword evidence="4 5" id="KW-0472">Membrane</keyword>
<dbReference type="Proteomes" id="UP000681722">
    <property type="component" value="Unassembled WGS sequence"/>
</dbReference>
<evidence type="ECO:0000313" key="9">
    <source>
        <dbReference type="EMBL" id="CAF4220323.1"/>
    </source>
</evidence>